<dbReference type="InterPro" id="IPR038987">
    <property type="entry name" value="MoeA-like"/>
</dbReference>
<keyword evidence="4" id="KW-0460">Magnesium</keyword>
<comment type="similarity">
    <text evidence="2 4">Belongs to the MoeA family.</text>
</comment>
<dbReference type="EC" id="2.10.1.1" evidence="4"/>
<comment type="cofactor">
    <cofactor evidence="4">
        <name>Mg(2+)</name>
        <dbReference type="ChEBI" id="CHEBI:18420"/>
    </cofactor>
</comment>
<protein>
    <recommendedName>
        <fullName evidence="4">Molybdopterin molybdenumtransferase</fullName>
        <ecNumber evidence="4">2.10.1.1</ecNumber>
    </recommendedName>
</protein>
<comment type="pathway">
    <text evidence="4">Cofactor biosynthesis; molybdopterin biosynthesis.</text>
</comment>
<dbReference type="Pfam" id="PF03453">
    <property type="entry name" value="MoeA_N"/>
    <property type="match status" value="1"/>
</dbReference>
<evidence type="ECO:0000313" key="7">
    <source>
        <dbReference type="Proteomes" id="UP001380365"/>
    </source>
</evidence>
<dbReference type="CDD" id="cd00887">
    <property type="entry name" value="MoeA"/>
    <property type="match status" value="1"/>
</dbReference>
<dbReference type="InterPro" id="IPR036135">
    <property type="entry name" value="MoeA_linker/N_sf"/>
</dbReference>
<dbReference type="InterPro" id="IPR036688">
    <property type="entry name" value="MoeA_C_domain_IV_sf"/>
</dbReference>
<dbReference type="SUPFAM" id="SSF63882">
    <property type="entry name" value="MoeA N-terminal region -like"/>
    <property type="match status" value="1"/>
</dbReference>
<dbReference type="Gene3D" id="2.40.340.10">
    <property type="entry name" value="MoeA, C-terminal, domain IV"/>
    <property type="match status" value="1"/>
</dbReference>
<gene>
    <name evidence="6" type="ORF">WH159_03500</name>
</gene>
<dbReference type="SUPFAM" id="SSF53218">
    <property type="entry name" value="Molybdenum cofactor biosynthesis proteins"/>
    <property type="match status" value="1"/>
</dbReference>
<evidence type="ECO:0000256" key="3">
    <source>
        <dbReference type="ARBA" id="ARBA00047317"/>
    </source>
</evidence>
<evidence type="ECO:0000256" key="1">
    <source>
        <dbReference type="ARBA" id="ARBA00002901"/>
    </source>
</evidence>
<dbReference type="PANTHER" id="PTHR10192">
    <property type="entry name" value="MOLYBDOPTERIN BIOSYNTHESIS PROTEIN"/>
    <property type="match status" value="1"/>
</dbReference>
<keyword evidence="4" id="KW-0500">Molybdenum</keyword>
<dbReference type="EMBL" id="JBBGZA010000001">
    <property type="protein sequence ID" value="MEJ5093614.1"/>
    <property type="molecule type" value="Genomic_DNA"/>
</dbReference>
<comment type="caution">
    <text evidence="6">The sequence shown here is derived from an EMBL/GenBank/DDBJ whole genome shotgun (WGS) entry which is preliminary data.</text>
</comment>
<dbReference type="PANTHER" id="PTHR10192:SF5">
    <property type="entry name" value="GEPHYRIN"/>
    <property type="match status" value="1"/>
</dbReference>
<dbReference type="Pfam" id="PF00994">
    <property type="entry name" value="MoCF_biosynth"/>
    <property type="match status" value="1"/>
</dbReference>
<dbReference type="InterPro" id="IPR005110">
    <property type="entry name" value="MoeA_linker/N"/>
</dbReference>
<dbReference type="RefSeq" id="WP_132884515.1">
    <property type="nucleotide sequence ID" value="NZ_JBBGZA010000001.1"/>
</dbReference>
<organism evidence="6 7">
    <name type="scientific">Sphingomonas molluscorum</name>
    <dbReference type="NCBI Taxonomy" id="418184"/>
    <lineage>
        <taxon>Bacteria</taxon>
        <taxon>Pseudomonadati</taxon>
        <taxon>Pseudomonadota</taxon>
        <taxon>Alphaproteobacteria</taxon>
        <taxon>Sphingomonadales</taxon>
        <taxon>Sphingomonadaceae</taxon>
        <taxon>Sphingomonas</taxon>
    </lineage>
</organism>
<accession>A0ABU8Q1K2</accession>
<sequence length="409" mass="41431">MPLEEKSSAPVPCAADLSFDAAQALLAAGAVPLGTERVPLRKAGRRVLAEPVVAAFDSPRRDTAAMDGVAVREADLADGTRRLAVAGAAYPGAPFTGTAEGAAVRVTTGAALPAGTDRVVPVELLAQADGCVLLPERLPDKRHVRPRASDFAAGAPVLAAGRILDPRALVVAAAADAAEVVVWRRPRVHVIASGDELVPPGQAGAGDGLLPDSLSEALQLLVRQWGGQPGGATRVPDDAGAITAAAQAALADCDILVMAGGASRGERDLARAGLKPMGLETDFAGVAMKPGKPVWHGRVGAKQVLGLPGNPTAAMTVARLFLVPLLTALEGRGFAAGLDWQPMPLAAGAEAGGSREAFLCAARTSGGVTILDRQSAASQAMLGLADLLVRRPAGAPALAAGERVEALRF</sequence>
<dbReference type="Gene3D" id="2.170.190.11">
    <property type="entry name" value="Molybdopterin biosynthesis moea protein, domain 3"/>
    <property type="match status" value="1"/>
</dbReference>
<keyword evidence="4" id="KW-0808">Transferase</keyword>
<dbReference type="Gene3D" id="3.40.980.10">
    <property type="entry name" value="MoaB/Mog-like domain"/>
    <property type="match status" value="1"/>
</dbReference>
<name>A0ABU8Q1K2_9SPHN</name>
<evidence type="ECO:0000256" key="2">
    <source>
        <dbReference type="ARBA" id="ARBA00010763"/>
    </source>
</evidence>
<dbReference type="Gene3D" id="3.90.105.10">
    <property type="entry name" value="Molybdopterin biosynthesis moea protein, domain 2"/>
    <property type="match status" value="1"/>
</dbReference>
<dbReference type="SMART" id="SM00852">
    <property type="entry name" value="MoCF_biosynth"/>
    <property type="match status" value="1"/>
</dbReference>
<feature type="domain" description="MoaB/Mog" evidence="5">
    <location>
        <begin position="189"/>
        <end position="328"/>
    </location>
</feature>
<keyword evidence="4" id="KW-0501">Molybdenum cofactor biosynthesis</keyword>
<proteinExistence type="inferred from homology"/>
<keyword evidence="4" id="KW-0479">Metal-binding</keyword>
<dbReference type="InterPro" id="IPR036425">
    <property type="entry name" value="MoaB/Mog-like_dom_sf"/>
</dbReference>
<reference evidence="6 7" key="1">
    <citation type="submission" date="2023-12" db="EMBL/GenBank/DDBJ databases">
        <title>Gut-associated functions are favored during microbiome assembly across C. elegans life.</title>
        <authorList>
            <person name="Zimmermann J."/>
        </authorList>
    </citation>
    <scope>NUCLEOTIDE SEQUENCE [LARGE SCALE GENOMIC DNA]</scope>
    <source>
        <strain evidence="6 7">JUb134</strain>
    </source>
</reference>
<comment type="function">
    <text evidence="1 4">Catalyzes the insertion of molybdate into adenylated molybdopterin with the concomitant release of AMP.</text>
</comment>
<dbReference type="Proteomes" id="UP001380365">
    <property type="component" value="Unassembled WGS sequence"/>
</dbReference>
<evidence type="ECO:0000259" key="5">
    <source>
        <dbReference type="SMART" id="SM00852"/>
    </source>
</evidence>
<evidence type="ECO:0000313" key="6">
    <source>
        <dbReference type="EMBL" id="MEJ5093614.1"/>
    </source>
</evidence>
<keyword evidence="7" id="KW-1185">Reference proteome</keyword>
<evidence type="ECO:0000256" key="4">
    <source>
        <dbReference type="RuleBase" id="RU365090"/>
    </source>
</evidence>
<comment type="catalytic activity">
    <reaction evidence="3">
        <text>adenylyl-molybdopterin + molybdate = Mo-molybdopterin + AMP + H(+)</text>
        <dbReference type="Rhea" id="RHEA:35047"/>
        <dbReference type="ChEBI" id="CHEBI:15378"/>
        <dbReference type="ChEBI" id="CHEBI:36264"/>
        <dbReference type="ChEBI" id="CHEBI:62727"/>
        <dbReference type="ChEBI" id="CHEBI:71302"/>
        <dbReference type="ChEBI" id="CHEBI:456215"/>
        <dbReference type="EC" id="2.10.1.1"/>
    </reaction>
</comment>
<dbReference type="InterPro" id="IPR001453">
    <property type="entry name" value="MoaB/Mog_dom"/>
</dbReference>